<reference evidence="1 2" key="1">
    <citation type="submission" date="2016-12" db="EMBL/GenBank/DDBJ databases">
        <title>Genomic Comparison of strains in the 'Actinomyces naeslundii' Group.</title>
        <authorList>
            <person name="Mughal S.R."/>
            <person name="Do T."/>
            <person name="Gilbert S.C."/>
            <person name="Witherden E.A."/>
            <person name="Didelot X."/>
            <person name="Beighton D."/>
        </authorList>
    </citation>
    <scope>NUCLEOTIDE SEQUENCE [LARGE SCALE GENOMIC DNA]</scope>
    <source>
        <strain evidence="1 2">CCUG 33920</strain>
    </source>
</reference>
<accession>A0A1Q8VDW0</accession>
<sequence length="197" mass="21983">MTTPPQIRAPKPTPLSGEEVVAGTDAKVVDFWRFALSNLRMNNARGYLAEFLVAKAVGSTGLRIEWDPYDVIAPDGTTIEVKTSAYLQAWDQYKLSTIQFTGLRSRIWTTEGGLTPTPTYNADVYVFAIQTARTHEEYNPLLACQWRFYVLPRQTVEDLGQDSIGLATLEKLAGTSMTYEELDEAIKGAVKCRLEIP</sequence>
<dbReference type="AlphaFoldDB" id="A0A1Q8VDW0"/>
<organism evidence="1 2">
    <name type="scientific">Actinomyces oris</name>
    <dbReference type="NCBI Taxonomy" id="544580"/>
    <lineage>
        <taxon>Bacteria</taxon>
        <taxon>Bacillati</taxon>
        <taxon>Actinomycetota</taxon>
        <taxon>Actinomycetes</taxon>
        <taxon>Actinomycetales</taxon>
        <taxon>Actinomycetaceae</taxon>
        <taxon>Actinomyces</taxon>
    </lineage>
</organism>
<gene>
    <name evidence="1" type="ORF">BKH29_00170</name>
</gene>
<name>A0A1Q8VDW0_9ACTO</name>
<dbReference type="OrthoDB" id="9803979at2"/>
<dbReference type="EMBL" id="MSKJ01000001">
    <property type="protein sequence ID" value="OLO46296.1"/>
    <property type="molecule type" value="Genomic_DNA"/>
</dbReference>
<dbReference type="RefSeq" id="WP_075375763.1">
    <property type="nucleotide sequence ID" value="NZ_MSKJ01000001.1"/>
</dbReference>
<dbReference type="Proteomes" id="UP000186857">
    <property type="component" value="Unassembled WGS sequence"/>
</dbReference>
<evidence type="ECO:0000313" key="1">
    <source>
        <dbReference type="EMBL" id="OLO46296.1"/>
    </source>
</evidence>
<proteinExistence type="predicted"/>
<protein>
    <submittedName>
        <fullName evidence="1">Uncharacterized protein</fullName>
    </submittedName>
</protein>
<evidence type="ECO:0000313" key="2">
    <source>
        <dbReference type="Proteomes" id="UP000186857"/>
    </source>
</evidence>
<comment type="caution">
    <text evidence="1">The sequence shown here is derived from an EMBL/GenBank/DDBJ whole genome shotgun (WGS) entry which is preliminary data.</text>
</comment>